<proteinExistence type="inferred from homology"/>
<comment type="similarity">
    <text evidence="1">Belongs to the asp23 family.</text>
</comment>
<dbReference type="EMBL" id="BAAARV010000006">
    <property type="protein sequence ID" value="GAA2331884.1"/>
    <property type="molecule type" value="Genomic_DNA"/>
</dbReference>
<organism evidence="2 3">
    <name type="scientific">Dactylosporangium salmoneum</name>
    <dbReference type="NCBI Taxonomy" id="53361"/>
    <lineage>
        <taxon>Bacteria</taxon>
        <taxon>Bacillati</taxon>
        <taxon>Actinomycetota</taxon>
        <taxon>Actinomycetes</taxon>
        <taxon>Micromonosporales</taxon>
        <taxon>Micromonosporaceae</taxon>
        <taxon>Dactylosporangium</taxon>
    </lineage>
</organism>
<dbReference type="PANTHER" id="PTHR34297">
    <property type="entry name" value="HYPOTHETICAL CYTOSOLIC PROTEIN-RELATED"/>
    <property type="match status" value="1"/>
</dbReference>
<keyword evidence="3" id="KW-1185">Reference proteome</keyword>
<evidence type="ECO:0000313" key="3">
    <source>
        <dbReference type="Proteomes" id="UP001501444"/>
    </source>
</evidence>
<accession>A0ABP5SIF3</accession>
<dbReference type="Pfam" id="PF03780">
    <property type="entry name" value="Asp23"/>
    <property type="match status" value="1"/>
</dbReference>
<evidence type="ECO:0000313" key="2">
    <source>
        <dbReference type="EMBL" id="GAA2331884.1"/>
    </source>
</evidence>
<comment type="caution">
    <text evidence="2">The sequence shown here is derived from an EMBL/GenBank/DDBJ whole genome shotgun (WGS) entry which is preliminary data.</text>
</comment>
<dbReference type="InterPro" id="IPR005531">
    <property type="entry name" value="Asp23"/>
</dbReference>
<protein>
    <recommendedName>
        <fullName evidence="4">Asp23/Gls24 family envelope stress response protein</fullName>
    </recommendedName>
</protein>
<evidence type="ECO:0008006" key="4">
    <source>
        <dbReference type="Google" id="ProtNLM"/>
    </source>
</evidence>
<reference evidence="3" key="1">
    <citation type="journal article" date="2019" name="Int. J. Syst. Evol. Microbiol.">
        <title>The Global Catalogue of Microorganisms (GCM) 10K type strain sequencing project: providing services to taxonomists for standard genome sequencing and annotation.</title>
        <authorList>
            <consortium name="The Broad Institute Genomics Platform"/>
            <consortium name="The Broad Institute Genome Sequencing Center for Infectious Disease"/>
            <person name="Wu L."/>
            <person name="Ma J."/>
        </authorList>
    </citation>
    <scope>NUCLEOTIDE SEQUENCE [LARGE SCALE GENOMIC DNA]</scope>
    <source>
        <strain evidence="3">JCM 3272</strain>
    </source>
</reference>
<name>A0ABP5SIF3_9ACTN</name>
<dbReference type="Proteomes" id="UP001501444">
    <property type="component" value="Unassembled WGS sequence"/>
</dbReference>
<evidence type="ECO:0000256" key="1">
    <source>
        <dbReference type="ARBA" id="ARBA00005721"/>
    </source>
</evidence>
<sequence length="120" mass="12464">MMPAGAQPGAVVPSPGSISIAEKVVAKLASLAALEMPDAAATAQRALGRTRPRASARVEGDVAVIDLEIGVRWPASVPQVTAAVRRHVRERLTSLTGLTIAEVRIVVTDLATGIPPSRVR</sequence>
<gene>
    <name evidence="2" type="ORF">GCM10010170_010650</name>
</gene>
<dbReference type="RefSeq" id="WP_344611083.1">
    <property type="nucleotide sequence ID" value="NZ_BAAARV010000006.1"/>
</dbReference>